<dbReference type="EMBL" id="JAAALK010000079">
    <property type="protein sequence ID" value="KAG8100163.1"/>
    <property type="molecule type" value="Genomic_DNA"/>
</dbReference>
<keyword evidence="1" id="KW-0812">Transmembrane</keyword>
<feature type="transmembrane region" description="Helical" evidence="1">
    <location>
        <begin position="18"/>
        <end position="38"/>
    </location>
</feature>
<comment type="caution">
    <text evidence="2">The sequence shown here is derived from an EMBL/GenBank/DDBJ whole genome shotgun (WGS) entry which is preliminary data.</text>
</comment>
<reference evidence="2" key="2">
    <citation type="submission" date="2021-02" db="EMBL/GenBank/DDBJ databases">
        <authorList>
            <person name="Kimball J.A."/>
            <person name="Haas M.W."/>
            <person name="Macchietto M."/>
            <person name="Kono T."/>
            <person name="Duquette J."/>
            <person name="Shao M."/>
        </authorList>
    </citation>
    <scope>NUCLEOTIDE SEQUENCE</scope>
    <source>
        <tissue evidence="2">Fresh leaf tissue</tissue>
    </source>
</reference>
<dbReference type="AlphaFoldDB" id="A0A8J5WZ85"/>
<keyword evidence="1" id="KW-0472">Membrane</keyword>
<sequence length="92" mass="9303">MNIKGGGRVPVPPAGAGMLAKLVVLGGMAVYVAVNSLYNVEGGHRAIVFILQPHPGNQGQGPDTLLLPISLPLVSPLLPCAVLGDGVNDSIV</sequence>
<protein>
    <submittedName>
        <fullName evidence="2">Uncharacterized protein</fullName>
    </submittedName>
</protein>
<reference evidence="2" key="1">
    <citation type="journal article" date="2021" name="bioRxiv">
        <title>Whole Genome Assembly and Annotation of Northern Wild Rice, Zizania palustris L., Supports a Whole Genome Duplication in the Zizania Genus.</title>
        <authorList>
            <person name="Haas M."/>
            <person name="Kono T."/>
            <person name="Macchietto M."/>
            <person name="Millas R."/>
            <person name="McGilp L."/>
            <person name="Shao M."/>
            <person name="Duquette J."/>
            <person name="Hirsch C.N."/>
            <person name="Kimball J."/>
        </authorList>
    </citation>
    <scope>NUCLEOTIDE SEQUENCE</scope>
    <source>
        <tissue evidence="2">Fresh leaf tissue</tissue>
    </source>
</reference>
<keyword evidence="3" id="KW-1185">Reference proteome</keyword>
<keyword evidence="1" id="KW-1133">Transmembrane helix</keyword>
<evidence type="ECO:0000256" key="1">
    <source>
        <dbReference type="SAM" id="Phobius"/>
    </source>
</evidence>
<proteinExistence type="predicted"/>
<evidence type="ECO:0000313" key="2">
    <source>
        <dbReference type="EMBL" id="KAG8100163.1"/>
    </source>
</evidence>
<name>A0A8J5WZ85_ZIZPA</name>
<evidence type="ECO:0000313" key="3">
    <source>
        <dbReference type="Proteomes" id="UP000729402"/>
    </source>
</evidence>
<dbReference type="Proteomes" id="UP000729402">
    <property type="component" value="Unassembled WGS sequence"/>
</dbReference>
<accession>A0A8J5WZ85</accession>
<organism evidence="2 3">
    <name type="scientific">Zizania palustris</name>
    <name type="common">Northern wild rice</name>
    <dbReference type="NCBI Taxonomy" id="103762"/>
    <lineage>
        <taxon>Eukaryota</taxon>
        <taxon>Viridiplantae</taxon>
        <taxon>Streptophyta</taxon>
        <taxon>Embryophyta</taxon>
        <taxon>Tracheophyta</taxon>
        <taxon>Spermatophyta</taxon>
        <taxon>Magnoliopsida</taxon>
        <taxon>Liliopsida</taxon>
        <taxon>Poales</taxon>
        <taxon>Poaceae</taxon>
        <taxon>BOP clade</taxon>
        <taxon>Oryzoideae</taxon>
        <taxon>Oryzeae</taxon>
        <taxon>Zizaniinae</taxon>
        <taxon>Zizania</taxon>
    </lineage>
</organism>
<gene>
    <name evidence="2" type="ORF">GUJ93_ZPchr0013g35611</name>
</gene>